<keyword evidence="2" id="KW-1185">Reference proteome</keyword>
<dbReference type="RefSeq" id="WP_275685560.1">
    <property type="nucleotide sequence ID" value="NZ_JAJLJH010000015.1"/>
</dbReference>
<proteinExistence type="predicted"/>
<comment type="caution">
    <text evidence="1">The sequence shown here is derived from an EMBL/GenBank/DDBJ whole genome shotgun (WGS) entry which is preliminary data.</text>
</comment>
<sequence length="72" mass="7213">MDINTSSLAHLAFGVSLNAGGPAATGSFESTQDATAWFQGDAGGVRIALSAGLPDTADIGTLAQRVLQHLTA</sequence>
<protein>
    <submittedName>
        <fullName evidence="1">Uncharacterized protein</fullName>
    </submittedName>
</protein>
<gene>
    <name evidence="1" type="ORF">LPC04_27640</name>
</gene>
<evidence type="ECO:0000313" key="2">
    <source>
        <dbReference type="Proteomes" id="UP001139353"/>
    </source>
</evidence>
<accession>A0A9X2C474</accession>
<organism evidence="1 2">
    <name type="scientific">Scleromatobacter humisilvae</name>
    <dbReference type="NCBI Taxonomy" id="2897159"/>
    <lineage>
        <taxon>Bacteria</taxon>
        <taxon>Pseudomonadati</taxon>
        <taxon>Pseudomonadota</taxon>
        <taxon>Betaproteobacteria</taxon>
        <taxon>Burkholderiales</taxon>
        <taxon>Sphaerotilaceae</taxon>
        <taxon>Scleromatobacter</taxon>
    </lineage>
</organism>
<name>A0A9X2C474_9BURK</name>
<evidence type="ECO:0000313" key="1">
    <source>
        <dbReference type="EMBL" id="MCK9689509.1"/>
    </source>
</evidence>
<reference evidence="1" key="1">
    <citation type="submission" date="2021-11" db="EMBL/GenBank/DDBJ databases">
        <title>BS-T2-15 a new species belonging to the Comamonadaceae family isolated from the soil of a French oak forest.</title>
        <authorList>
            <person name="Mieszkin S."/>
            <person name="Alain K."/>
        </authorList>
    </citation>
    <scope>NUCLEOTIDE SEQUENCE</scope>
    <source>
        <strain evidence="1">BS-T2-15</strain>
    </source>
</reference>
<dbReference type="Proteomes" id="UP001139353">
    <property type="component" value="Unassembled WGS sequence"/>
</dbReference>
<dbReference type="EMBL" id="JAJLJH010000015">
    <property type="protein sequence ID" value="MCK9689509.1"/>
    <property type="molecule type" value="Genomic_DNA"/>
</dbReference>
<dbReference type="AlphaFoldDB" id="A0A9X2C474"/>